<evidence type="ECO:0000313" key="8">
    <source>
        <dbReference type="RefSeq" id="XP_002734072.1"/>
    </source>
</evidence>
<feature type="transmembrane region" description="Helical" evidence="5">
    <location>
        <begin position="109"/>
        <end position="132"/>
    </location>
</feature>
<keyword evidence="2 5" id="KW-0812">Transmembrane</keyword>
<organism evidence="7 8">
    <name type="scientific">Saccoglossus kowalevskii</name>
    <name type="common">Acorn worm</name>
    <dbReference type="NCBI Taxonomy" id="10224"/>
    <lineage>
        <taxon>Eukaryota</taxon>
        <taxon>Metazoa</taxon>
        <taxon>Hemichordata</taxon>
        <taxon>Enteropneusta</taxon>
        <taxon>Harrimaniidae</taxon>
        <taxon>Saccoglossus</taxon>
    </lineage>
</organism>
<feature type="transmembrane region" description="Helical" evidence="5">
    <location>
        <begin position="267"/>
        <end position="284"/>
    </location>
</feature>
<dbReference type="RefSeq" id="XP_002734072.1">
    <property type="nucleotide sequence ID" value="XM_002734026.1"/>
</dbReference>
<evidence type="ECO:0000256" key="3">
    <source>
        <dbReference type="ARBA" id="ARBA00022989"/>
    </source>
</evidence>
<feature type="transmembrane region" description="Helical" evidence="5">
    <location>
        <begin position="234"/>
        <end position="255"/>
    </location>
</feature>
<evidence type="ECO:0000256" key="4">
    <source>
        <dbReference type="ARBA" id="ARBA00023136"/>
    </source>
</evidence>
<feature type="transmembrane region" description="Helical" evidence="5">
    <location>
        <begin position="76"/>
        <end position="97"/>
    </location>
</feature>
<reference evidence="8" key="1">
    <citation type="submission" date="2025-08" db="UniProtKB">
        <authorList>
            <consortium name="RefSeq"/>
        </authorList>
    </citation>
    <scope>IDENTIFICATION</scope>
    <source>
        <tissue evidence="8">Testes</tissue>
    </source>
</reference>
<evidence type="ECO:0000259" key="6">
    <source>
        <dbReference type="Pfam" id="PF00892"/>
    </source>
</evidence>
<feature type="transmembrane region" description="Helical" evidence="5">
    <location>
        <begin position="164"/>
        <end position="184"/>
    </location>
</feature>
<dbReference type="GeneID" id="100368124"/>
<dbReference type="Gene3D" id="1.10.3730.20">
    <property type="match status" value="1"/>
</dbReference>
<keyword evidence="3 5" id="KW-1133">Transmembrane helix</keyword>
<dbReference type="InterPro" id="IPR037185">
    <property type="entry name" value="EmrE-like"/>
</dbReference>
<feature type="transmembrane region" description="Helical" evidence="5">
    <location>
        <begin position="321"/>
        <end position="339"/>
    </location>
</feature>
<gene>
    <name evidence="8" type="primary">LOC100368124</name>
</gene>
<dbReference type="Proteomes" id="UP000694865">
    <property type="component" value="Unplaced"/>
</dbReference>
<protein>
    <submittedName>
        <fullName evidence="8">Solute carrier family 35 member G1-like</fullName>
    </submittedName>
</protein>
<evidence type="ECO:0000256" key="1">
    <source>
        <dbReference type="ARBA" id="ARBA00004141"/>
    </source>
</evidence>
<keyword evidence="7" id="KW-1185">Reference proteome</keyword>
<feature type="transmembrane region" description="Helical" evidence="5">
    <location>
        <begin position="138"/>
        <end position="157"/>
    </location>
</feature>
<feature type="domain" description="EamA" evidence="6">
    <location>
        <begin position="48"/>
        <end position="180"/>
    </location>
</feature>
<dbReference type="Pfam" id="PF00892">
    <property type="entry name" value="EamA"/>
    <property type="match status" value="2"/>
</dbReference>
<feature type="transmembrane region" description="Helical" evidence="5">
    <location>
        <begin position="50"/>
        <end position="70"/>
    </location>
</feature>
<feature type="transmembrane region" description="Helical" evidence="5">
    <location>
        <begin position="204"/>
        <end position="222"/>
    </location>
</feature>
<feature type="domain" description="EamA" evidence="6">
    <location>
        <begin position="205"/>
        <end position="338"/>
    </location>
</feature>
<dbReference type="InterPro" id="IPR000620">
    <property type="entry name" value="EamA_dom"/>
</dbReference>
<evidence type="ECO:0000256" key="2">
    <source>
        <dbReference type="ARBA" id="ARBA00022692"/>
    </source>
</evidence>
<comment type="subcellular location">
    <subcellularLocation>
        <location evidence="1">Membrane</location>
        <topology evidence="1">Multi-pass membrane protein</topology>
    </subcellularLocation>
</comment>
<proteinExistence type="predicted"/>
<dbReference type="PANTHER" id="PTHR22911">
    <property type="entry name" value="ACYL-MALONYL CONDENSING ENZYME-RELATED"/>
    <property type="match status" value="1"/>
</dbReference>
<evidence type="ECO:0000313" key="7">
    <source>
        <dbReference type="Proteomes" id="UP000694865"/>
    </source>
</evidence>
<name>A0ABM0GNU3_SACKO</name>
<sequence length="348" mass="38180">METEKERNNILDESTLPLLFGDIADEEAGPVGQGSDVHTCCQMTSSHVGLIYAFISCIFFAGSIAGAKLITTVHPFGIYLVRMAVLNICITPAIVYNKVPLLVYNSSQYAWLILRGICGCLGTTCIFTAVRLMPVGDAVVIFFSIPVCTAFLSCVCLKELITLVDIFFALLSVAGVVVISKPSFLFTESDADVKTVEQYIYKPALGAIFALVGALFISMVLISSRKLGKNVNHLTIIFYFSAVGMVTTTVFLYALGQFAIPFHKMDWIYLIFVGLCGVGGQILLTKALQIEKAVYVAIIRTMDIVFAYLFQYFWFGRKPDWTTLGGAVLVIASSVGITLKKLFHENDR</sequence>
<evidence type="ECO:0000256" key="5">
    <source>
        <dbReference type="SAM" id="Phobius"/>
    </source>
</evidence>
<feature type="transmembrane region" description="Helical" evidence="5">
    <location>
        <begin position="293"/>
        <end position="315"/>
    </location>
</feature>
<keyword evidence="4 5" id="KW-0472">Membrane</keyword>
<dbReference type="SUPFAM" id="SSF103481">
    <property type="entry name" value="Multidrug resistance efflux transporter EmrE"/>
    <property type="match status" value="2"/>
</dbReference>
<dbReference type="PANTHER" id="PTHR22911:SF6">
    <property type="entry name" value="SOLUTE CARRIER FAMILY 35 MEMBER G1"/>
    <property type="match status" value="1"/>
</dbReference>
<accession>A0ABM0GNU3</accession>